<feature type="compositionally biased region" description="Basic and acidic residues" evidence="3">
    <location>
        <begin position="349"/>
        <end position="367"/>
    </location>
</feature>
<dbReference type="KEGG" id="kbi:30205627"/>
<evidence type="ECO:0000256" key="1">
    <source>
        <dbReference type="ARBA" id="ARBA00005476"/>
    </source>
</evidence>
<proteinExistence type="inferred from homology"/>
<feature type="compositionally biased region" description="Polar residues" evidence="3">
    <location>
        <begin position="67"/>
        <end position="77"/>
    </location>
</feature>
<dbReference type="GO" id="GO:0009062">
    <property type="term" value="P:fatty acid catabolic process"/>
    <property type="evidence" value="ECO:0007669"/>
    <property type="project" value="TreeGrafter"/>
</dbReference>
<evidence type="ECO:0000259" key="4">
    <source>
        <dbReference type="SMART" id="SM00775"/>
    </source>
</evidence>
<dbReference type="GeneID" id="30205627"/>
<feature type="region of interest" description="Disordered" evidence="3">
    <location>
        <begin position="388"/>
        <end position="408"/>
    </location>
</feature>
<dbReference type="Gene3D" id="3.40.50.1000">
    <property type="entry name" value="HAD superfamily/HAD-like"/>
    <property type="match status" value="1"/>
</dbReference>
<feature type="compositionally biased region" description="Basic and acidic residues" evidence="3">
    <location>
        <begin position="898"/>
        <end position="909"/>
    </location>
</feature>
<dbReference type="FunFam" id="3.40.50.1000:FF:000063">
    <property type="entry name" value="Nuclear elongation and deformation protein"/>
    <property type="match status" value="1"/>
</dbReference>
<feature type="compositionally biased region" description="Low complexity" evidence="3">
    <location>
        <begin position="837"/>
        <end position="852"/>
    </location>
</feature>
<dbReference type="InterPro" id="IPR023214">
    <property type="entry name" value="HAD_sf"/>
</dbReference>
<dbReference type="InterPro" id="IPR013209">
    <property type="entry name" value="LNS2"/>
</dbReference>
<accession>A0AAJ8K424</accession>
<feature type="region of interest" description="Disordered" evidence="3">
    <location>
        <begin position="147"/>
        <end position="244"/>
    </location>
</feature>
<keyword evidence="2" id="KW-0597">Phosphoprotein</keyword>
<evidence type="ECO:0000313" key="5">
    <source>
        <dbReference type="EMBL" id="WVW80555.1"/>
    </source>
</evidence>
<dbReference type="Proteomes" id="UP000092730">
    <property type="component" value="Chromosome 1"/>
</dbReference>
<keyword evidence="6" id="KW-1185">Reference proteome</keyword>
<feature type="compositionally biased region" description="Polar residues" evidence="3">
    <location>
        <begin position="186"/>
        <end position="196"/>
    </location>
</feature>
<dbReference type="Pfam" id="PF08235">
    <property type="entry name" value="LNS2"/>
    <property type="match status" value="1"/>
</dbReference>
<evidence type="ECO:0000256" key="2">
    <source>
        <dbReference type="ARBA" id="ARBA00022553"/>
    </source>
</evidence>
<dbReference type="AlphaFoldDB" id="A0AAJ8K424"/>
<dbReference type="InterPro" id="IPR031703">
    <property type="entry name" value="Lipin_mid"/>
</dbReference>
<feature type="region of interest" description="Disordered" evidence="3">
    <location>
        <begin position="478"/>
        <end position="548"/>
    </location>
</feature>
<evidence type="ECO:0000313" key="6">
    <source>
        <dbReference type="Proteomes" id="UP000092730"/>
    </source>
</evidence>
<name>A0AAJ8K424_9TREE</name>
<protein>
    <recommendedName>
        <fullName evidence="4">LNS2/PITP domain-containing protein</fullName>
    </recommendedName>
</protein>
<dbReference type="SMART" id="SM00775">
    <property type="entry name" value="LNS2"/>
    <property type="match status" value="1"/>
</dbReference>
<dbReference type="PANTHER" id="PTHR12181">
    <property type="entry name" value="LIPIN"/>
    <property type="match status" value="1"/>
</dbReference>
<organism evidence="5 6">
    <name type="scientific">Kwoniella bestiolae CBS 10118</name>
    <dbReference type="NCBI Taxonomy" id="1296100"/>
    <lineage>
        <taxon>Eukaryota</taxon>
        <taxon>Fungi</taxon>
        <taxon>Dikarya</taxon>
        <taxon>Basidiomycota</taxon>
        <taxon>Agaricomycotina</taxon>
        <taxon>Tremellomycetes</taxon>
        <taxon>Tremellales</taxon>
        <taxon>Cryptococcaceae</taxon>
        <taxon>Kwoniella</taxon>
    </lineage>
</organism>
<dbReference type="InterPro" id="IPR031315">
    <property type="entry name" value="LNS2/PITP"/>
</dbReference>
<feature type="region of interest" description="Disordered" evidence="3">
    <location>
        <begin position="258"/>
        <end position="372"/>
    </location>
</feature>
<feature type="compositionally biased region" description="Pro residues" evidence="3">
    <location>
        <begin position="527"/>
        <end position="543"/>
    </location>
</feature>
<feature type="region of interest" description="Disordered" evidence="3">
    <location>
        <begin position="832"/>
        <end position="944"/>
    </location>
</feature>
<sequence length="944" mass="103008">MQYLSKAYNYLLRAAEKTVTIRLPNNLPAPHVAPFVMKVGETGEAFFVVETDEQVPADLLTSPVVMPTNTDLPSSHVPNEEADTSADQHHSLTQEPFGETEKQVPHESPLAEVDFLDLNATTTPDAAPKESTSKRAAIVNSASSLLPSIPFISSPSNSRSGSPPKDYHPQEPPNDEAKAKEANEPVISTTDQQPNPLVTGDGESTKMPDRDHRLSSHEALVAGENASAAEDILPKVKPGQGEGPAVLYGRDVVLDMAGYHSAKGENPNSPPPEDSDPQTELFIQDLLSAVQPPDVSRPALPPSRVTDSEIPAGDPDDTPIPSPPAELASEPDLAAALANVHISPQSISRRFDRGQSEPPQDHDHDVSRSPTRVAMDMQWDWSRRHAAEMGRTRSGSPAGAPPSGLIGKLKNVEENPYMFVLDVHDRSHRFELSLSDGLSEDDDAEFKRNRITFQKFIEDPSVVDDPRLMVKYNSIPTLPSLSDAGLPNQPPNRPSSGYGWSRWWRRGQSSSSASVAPPTRSNTTPSEGPPASPPAEQPVPEPAETPEGKQYAKTLRLSSDQLKSLHLKPGPNTIQFSVTSSYSGLATCTSRIFLWEEADQVVISDIDGTITKSDALGHVFAAIGRDWTHLGIAKLYTDIGNNGYKMLYLTSRAIGQADATRQYLKTIIQGDYRLPEGPVIMSPDRLMASLHREVIMRKPELFKMACLRDIQRLFGAQAKEAFFAGFGNRITDAMSYRSVGIPAAKIYTIDSTGVVKTELLSAAGHKGSYIQLVFPPVSTKFKPEYTDFNYWRDSIPDIPIPDLTPPSPALSARSDTSGRLSVLGKITGIARRSSKQPLLPTSEPSSRPSSPLFAPSMTPDELSEQEIDDDDRKSQISMPGSFDDEEEQINSGMGDSFFDDRTVRHHDDIEAQNQNQGEGDSFDDDDANFDDDILAAGEMQHVPF</sequence>
<gene>
    <name evidence="5" type="ORF">I302_102540</name>
</gene>
<dbReference type="Pfam" id="PF16876">
    <property type="entry name" value="Lipin_mid"/>
    <property type="match status" value="1"/>
</dbReference>
<dbReference type="GO" id="GO:0005634">
    <property type="term" value="C:nucleus"/>
    <property type="evidence" value="ECO:0007669"/>
    <property type="project" value="TreeGrafter"/>
</dbReference>
<feature type="compositionally biased region" description="Low complexity" evidence="3">
    <location>
        <begin position="147"/>
        <end position="164"/>
    </location>
</feature>
<reference evidence="5" key="2">
    <citation type="submission" date="2024-02" db="EMBL/GenBank/DDBJ databases">
        <title>Comparative genomics of Cryptococcus and Kwoniella reveals pathogenesis evolution and contrasting modes of karyotype evolution via chromosome fusion or intercentromeric recombination.</title>
        <authorList>
            <person name="Coelho M.A."/>
            <person name="David-Palma M."/>
            <person name="Shea T."/>
            <person name="Bowers K."/>
            <person name="McGinley-Smith S."/>
            <person name="Mohammad A.W."/>
            <person name="Gnirke A."/>
            <person name="Yurkov A.M."/>
            <person name="Nowrousian M."/>
            <person name="Sun S."/>
            <person name="Cuomo C.A."/>
            <person name="Heitman J."/>
        </authorList>
    </citation>
    <scope>NUCLEOTIDE SEQUENCE</scope>
    <source>
        <strain evidence="5">CBS 10118</strain>
    </source>
</reference>
<comment type="similarity">
    <text evidence="1">Belongs to the lipin family.</text>
</comment>
<dbReference type="SUPFAM" id="SSF56784">
    <property type="entry name" value="HAD-like"/>
    <property type="match status" value="1"/>
</dbReference>
<feature type="region of interest" description="Disordered" evidence="3">
    <location>
        <begin position="63"/>
        <end position="90"/>
    </location>
</feature>
<feature type="compositionally biased region" description="Acidic residues" evidence="3">
    <location>
        <begin position="920"/>
        <end position="933"/>
    </location>
</feature>
<dbReference type="GO" id="GO:0019432">
    <property type="term" value="P:triglyceride biosynthetic process"/>
    <property type="evidence" value="ECO:0007669"/>
    <property type="project" value="TreeGrafter"/>
</dbReference>
<reference evidence="5" key="1">
    <citation type="submission" date="2013-07" db="EMBL/GenBank/DDBJ databases">
        <authorList>
            <consortium name="The Broad Institute Genome Sequencing Platform"/>
            <person name="Cuomo C."/>
            <person name="Litvintseva A."/>
            <person name="Chen Y."/>
            <person name="Heitman J."/>
            <person name="Sun S."/>
            <person name="Springer D."/>
            <person name="Dromer F."/>
            <person name="Young S.K."/>
            <person name="Zeng Q."/>
            <person name="Gargeya S."/>
            <person name="Fitzgerald M."/>
            <person name="Abouelleil A."/>
            <person name="Alvarado L."/>
            <person name="Berlin A.M."/>
            <person name="Chapman S.B."/>
            <person name="Dewar J."/>
            <person name="Goldberg J."/>
            <person name="Griggs A."/>
            <person name="Gujja S."/>
            <person name="Hansen M."/>
            <person name="Howarth C."/>
            <person name="Imamovic A."/>
            <person name="Larimer J."/>
            <person name="McCowan C."/>
            <person name="Murphy C."/>
            <person name="Pearson M."/>
            <person name="Priest M."/>
            <person name="Roberts A."/>
            <person name="Saif S."/>
            <person name="Shea T."/>
            <person name="Sykes S."/>
            <person name="Wortman J."/>
            <person name="Nusbaum C."/>
            <person name="Birren B."/>
        </authorList>
    </citation>
    <scope>NUCLEOTIDE SEQUENCE</scope>
    <source>
        <strain evidence="5">CBS 10118</strain>
    </source>
</reference>
<dbReference type="InterPro" id="IPR036412">
    <property type="entry name" value="HAD-like_sf"/>
</dbReference>
<dbReference type="InterPro" id="IPR026058">
    <property type="entry name" value="LIPIN"/>
</dbReference>
<dbReference type="EMBL" id="CP144541">
    <property type="protein sequence ID" value="WVW80555.1"/>
    <property type="molecule type" value="Genomic_DNA"/>
</dbReference>
<feature type="compositionally biased region" description="Basic and acidic residues" evidence="3">
    <location>
        <begin position="165"/>
        <end position="183"/>
    </location>
</feature>
<dbReference type="PANTHER" id="PTHR12181:SF12">
    <property type="entry name" value="PHOSPHATIDATE PHOSPHATASE"/>
    <property type="match status" value="1"/>
</dbReference>
<feature type="compositionally biased region" description="Basic and acidic residues" evidence="3">
    <location>
        <begin position="203"/>
        <end position="216"/>
    </location>
</feature>
<evidence type="ECO:0000256" key="3">
    <source>
        <dbReference type="SAM" id="MobiDB-lite"/>
    </source>
</evidence>
<feature type="compositionally biased region" description="Low complexity" evidence="3">
    <location>
        <begin position="495"/>
        <end position="514"/>
    </location>
</feature>
<dbReference type="GO" id="GO:0008195">
    <property type="term" value="F:phosphatidate phosphatase activity"/>
    <property type="evidence" value="ECO:0007669"/>
    <property type="project" value="TreeGrafter"/>
</dbReference>
<feature type="domain" description="LNS2/PITP" evidence="4">
    <location>
        <begin position="601"/>
        <end position="758"/>
    </location>
</feature>
<dbReference type="RefSeq" id="XP_065725584.1">
    <property type="nucleotide sequence ID" value="XM_065869512.1"/>
</dbReference>